<evidence type="ECO:0000256" key="2">
    <source>
        <dbReference type="ARBA" id="ARBA00022475"/>
    </source>
</evidence>
<evidence type="ECO:0000256" key="6">
    <source>
        <dbReference type="ARBA" id="ARBA00038076"/>
    </source>
</evidence>
<feature type="transmembrane region" description="Helical" evidence="7">
    <location>
        <begin position="277"/>
        <end position="302"/>
    </location>
</feature>
<gene>
    <name evidence="10" type="ORF">ACFOYY_05850</name>
</gene>
<evidence type="ECO:0000256" key="3">
    <source>
        <dbReference type="ARBA" id="ARBA00022692"/>
    </source>
</evidence>
<sequence>MSSVPLPPSARLSAAVVLRVSLVGLRGRPLRAALSALGIAIGVAAMVAVLGVGAASRQQLLDQIRTLGTDMLTVHPGQSLFGENARLPVESVGMVARVPSVRSVTAVGAVENGTVRRTDKIPEADTGGISVAATRLNLLTTLGGSVRSGVFLNSATEMYPATVLGSVAAGRLGVGQPGAQVYLAGHWFTVIGVLDSLPLNPEIDRSALVGWPVAEGLLGFDGHPTTLYERSDEEAVTAVREVLASAVNPRDPEEVQVSRPSDALTAQLAAASTFNSLFLGLGAVALLVGGVGVANTMVISVLERRQEIGLRRALGANRGQIRLQFLAESVVLSLLGGLSGVLLGVLVTLGYAASRGWPLVLPVQALAGGVVASTLIGAVAGLYPARRAARLTPTQALATG</sequence>
<protein>
    <submittedName>
        <fullName evidence="10">ABC transporter permease</fullName>
    </submittedName>
</protein>
<keyword evidence="4 7" id="KW-1133">Transmembrane helix</keyword>
<dbReference type="InterPro" id="IPR025857">
    <property type="entry name" value="MacB_PCD"/>
</dbReference>
<evidence type="ECO:0000256" key="4">
    <source>
        <dbReference type="ARBA" id="ARBA00022989"/>
    </source>
</evidence>
<dbReference type="EMBL" id="JBHSBC010000003">
    <property type="protein sequence ID" value="MFC3979631.1"/>
    <property type="molecule type" value="Genomic_DNA"/>
</dbReference>
<dbReference type="Pfam" id="PF02687">
    <property type="entry name" value="FtsX"/>
    <property type="match status" value="1"/>
</dbReference>
<keyword evidence="11" id="KW-1185">Reference proteome</keyword>
<accession>A0ABV8EVE7</accession>
<evidence type="ECO:0000313" key="11">
    <source>
        <dbReference type="Proteomes" id="UP001595698"/>
    </source>
</evidence>
<dbReference type="RefSeq" id="WP_386188430.1">
    <property type="nucleotide sequence ID" value="NZ_JBHSBC010000003.1"/>
</dbReference>
<feature type="transmembrane region" description="Helical" evidence="7">
    <location>
        <begin position="323"/>
        <end position="353"/>
    </location>
</feature>
<feature type="transmembrane region" description="Helical" evidence="7">
    <location>
        <begin position="359"/>
        <end position="383"/>
    </location>
</feature>
<feature type="domain" description="ABC3 transporter permease C-terminal" evidence="8">
    <location>
        <begin position="281"/>
        <end position="393"/>
    </location>
</feature>
<feature type="transmembrane region" description="Helical" evidence="7">
    <location>
        <begin position="32"/>
        <end position="55"/>
    </location>
</feature>
<evidence type="ECO:0000259" key="9">
    <source>
        <dbReference type="Pfam" id="PF12704"/>
    </source>
</evidence>
<name>A0ABV8EVE7_9ACTN</name>
<evidence type="ECO:0000256" key="5">
    <source>
        <dbReference type="ARBA" id="ARBA00023136"/>
    </source>
</evidence>
<dbReference type="Proteomes" id="UP001595698">
    <property type="component" value="Unassembled WGS sequence"/>
</dbReference>
<evidence type="ECO:0000313" key="10">
    <source>
        <dbReference type="EMBL" id="MFC3979631.1"/>
    </source>
</evidence>
<dbReference type="Pfam" id="PF12704">
    <property type="entry name" value="MacB_PCD"/>
    <property type="match status" value="1"/>
</dbReference>
<reference evidence="11" key="1">
    <citation type="journal article" date="2019" name="Int. J. Syst. Evol. Microbiol.">
        <title>The Global Catalogue of Microorganisms (GCM) 10K type strain sequencing project: providing services to taxonomists for standard genome sequencing and annotation.</title>
        <authorList>
            <consortium name="The Broad Institute Genomics Platform"/>
            <consortium name="The Broad Institute Genome Sequencing Center for Infectious Disease"/>
            <person name="Wu L."/>
            <person name="Ma J."/>
        </authorList>
    </citation>
    <scope>NUCLEOTIDE SEQUENCE [LARGE SCALE GENOMIC DNA]</scope>
    <source>
        <strain evidence="11">TBRC 7912</strain>
    </source>
</reference>
<organism evidence="10 11">
    <name type="scientific">Streptosporangium jomthongense</name>
    <dbReference type="NCBI Taxonomy" id="1193683"/>
    <lineage>
        <taxon>Bacteria</taxon>
        <taxon>Bacillati</taxon>
        <taxon>Actinomycetota</taxon>
        <taxon>Actinomycetes</taxon>
        <taxon>Streptosporangiales</taxon>
        <taxon>Streptosporangiaceae</taxon>
        <taxon>Streptosporangium</taxon>
    </lineage>
</organism>
<evidence type="ECO:0000256" key="7">
    <source>
        <dbReference type="SAM" id="Phobius"/>
    </source>
</evidence>
<dbReference type="PANTHER" id="PTHR30572:SF4">
    <property type="entry name" value="ABC TRANSPORTER PERMEASE YTRF"/>
    <property type="match status" value="1"/>
</dbReference>
<comment type="subcellular location">
    <subcellularLocation>
        <location evidence="1">Cell membrane</location>
        <topology evidence="1">Multi-pass membrane protein</topology>
    </subcellularLocation>
</comment>
<dbReference type="InterPro" id="IPR050250">
    <property type="entry name" value="Macrolide_Exporter_MacB"/>
</dbReference>
<keyword evidence="3 7" id="KW-0812">Transmembrane</keyword>
<evidence type="ECO:0000259" key="8">
    <source>
        <dbReference type="Pfam" id="PF02687"/>
    </source>
</evidence>
<dbReference type="InterPro" id="IPR003838">
    <property type="entry name" value="ABC3_permease_C"/>
</dbReference>
<keyword evidence="2" id="KW-1003">Cell membrane</keyword>
<evidence type="ECO:0000256" key="1">
    <source>
        <dbReference type="ARBA" id="ARBA00004651"/>
    </source>
</evidence>
<keyword evidence="5 7" id="KW-0472">Membrane</keyword>
<feature type="domain" description="MacB-like periplasmic core" evidence="9">
    <location>
        <begin position="33"/>
        <end position="239"/>
    </location>
</feature>
<comment type="similarity">
    <text evidence="6">Belongs to the ABC-4 integral membrane protein family.</text>
</comment>
<comment type="caution">
    <text evidence="10">The sequence shown here is derived from an EMBL/GenBank/DDBJ whole genome shotgun (WGS) entry which is preliminary data.</text>
</comment>
<dbReference type="PANTHER" id="PTHR30572">
    <property type="entry name" value="MEMBRANE COMPONENT OF TRANSPORTER-RELATED"/>
    <property type="match status" value="1"/>
</dbReference>
<proteinExistence type="inferred from homology"/>